<dbReference type="InterPro" id="IPR000979">
    <property type="entry name" value="Phosphodiesterase_MJ0936/Vps29"/>
</dbReference>
<evidence type="ECO:0000313" key="5">
    <source>
        <dbReference type="Proteomes" id="UP000253420"/>
    </source>
</evidence>
<comment type="similarity">
    <text evidence="1 2">Belongs to the metallophosphoesterase superfamily. YfcE family.</text>
</comment>
<keyword evidence="5" id="KW-1185">Reference proteome</keyword>
<dbReference type="GO" id="GO:0046872">
    <property type="term" value="F:metal ion binding"/>
    <property type="evidence" value="ECO:0007669"/>
    <property type="project" value="UniProtKB-KW"/>
</dbReference>
<dbReference type="Pfam" id="PF12850">
    <property type="entry name" value="Metallophos_2"/>
    <property type="match status" value="1"/>
</dbReference>
<dbReference type="OrthoDB" id="9785951at2"/>
<dbReference type="InterPro" id="IPR029052">
    <property type="entry name" value="Metallo-depent_PP-like"/>
</dbReference>
<dbReference type="RefSeq" id="WP_114442621.1">
    <property type="nucleotide sequence ID" value="NZ_QOZG01000015.1"/>
</dbReference>
<organism evidence="4 5">
    <name type="scientific">Phyllobacterium salinisoli</name>
    <dbReference type="NCBI Taxonomy" id="1899321"/>
    <lineage>
        <taxon>Bacteria</taxon>
        <taxon>Pseudomonadati</taxon>
        <taxon>Pseudomonadota</taxon>
        <taxon>Alphaproteobacteria</taxon>
        <taxon>Hyphomicrobiales</taxon>
        <taxon>Phyllobacteriaceae</taxon>
        <taxon>Phyllobacterium</taxon>
    </lineage>
</organism>
<evidence type="ECO:0000259" key="3">
    <source>
        <dbReference type="Pfam" id="PF12850"/>
    </source>
</evidence>
<dbReference type="Proteomes" id="UP000253420">
    <property type="component" value="Unassembled WGS sequence"/>
</dbReference>
<dbReference type="PANTHER" id="PTHR11124">
    <property type="entry name" value="VACUOLAR SORTING PROTEIN VPS29"/>
    <property type="match status" value="1"/>
</dbReference>
<protein>
    <recommendedName>
        <fullName evidence="2">Phosphoesterase</fullName>
        <ecNumber evidence="2">3.1.4.-</ecNumber>
    </recommendedName>
</protein>
<feature type="domain" description="Calcineurin-like phosphoesterase" evidence="3">
    <location>
        <begin position="4"/>
        <end position="141"/>
    </location>
</feature>
<accession>A0A368JZX4</accession>
<evidence type="ECO:0000256" key="2">
    <source>
        <dbReference type="RuleBase" id="RU362039"/>
    </source>
</evidence>
<dbReference type="SUPFAM" id="SSF56300">
    <property type="entry name" value="Metallo-dependent phosphatases"/>
    <property type="match status" value="1"/>
</dbReference>
<dbReference type="EMBL" id="QOZG01000015">
    <property type="protein sequence ID" value="RCS21753.1"/>
    <property type="molecule type" value="Genomic_DNA"/>
</dbReference>
<dbReference type="GO" id="GO:0016787">
    <property type="term" value="F:hydrolase activity"/>
    <property type="evidence" value="ECO:0007669"/>
    <property type="project" value="UniProtKB-UniRule"/>
</dbReference>
<dbReference type="AlphaFoldDB" id="A0A368JZX4"/>
<dbReference type="NCBIfam" id="TIGR00040">
    <property type="entry name" value="yfcE"/>
    <property type="match status" value="1"/>
</dbReference>
<comment type="caution">
    <text evidence="4">The sequence shown here is derived from an EMBL/GenBank/DDBJ whole genome shotgun (WGS) entry which is preliminary data.</text>
</comment>
<reference evidence="4 5" key="1">
    <citation type="submission" date="2018-07" db="EMBL/GenBank/DDBJ databases">
        <title>The draft genome of Phyllobacterium salinisoli.</title>
        <authorList>
            <person name="Liu L."/>
            <person name="Li L."/>
            <person name="Zhang X."/>
            <person name="Liang L."/>
        </authorList>
    </citation>
    <scope>NUCLEOTIDE SEQUENCE [LARGE SCALE GENOMIC DNA]</scope>
    <source>
        <strain evidence="4 5">LLAN61</strain>
    </source>
</reference>
<dbReference type="EC" id="3.1.4.-" evidence="2"/>
<dbReference type="Gene3D" id="3.60.21.10">
    <property type="match status" value="1"/>
</dbReference>
<evidence type="ECO:0000256" key="1">
    <source>
        <dbReference type="ARBA" id="ARBA00008950"/>
    </source>
</evidence>
<evidence type="ECO:0000313" key="4">
    <source>
        <dbReference type="EMBL" id="RCS21753.1"/>
    </source>
</evidence>
<sequence length="152" mass="16556">MHTLGVISDIHGLFRDETVKLLDGVDHIVHAGDIGDPKIIERLEATAPVSAIRGNIDGEARAAIYPDTLRLTLFGHEIFLIHDRNDLRSGLIEKSVSIVISGHSHRASIETLDGVVYLNPGSAGPRRFKLPATLATVHICKEKLVPTIHPII</sequence>
<proteinExistence type="inferred from homology"/>
<gene>
    <name evidence="4" type="ORF">DUT91_22010</name>
</gene>
<name>A0A368JZX4_9HYPH</name>
<comment type="cofactor">
    <cofactor evidence="2">
        <name>a divalent metal cation</name>
        <dbReference type="ChEBI" id="CHEBI:60240"/>
    </cofactor>
</comment>
<keyword evidence="2" id="KW-0479">Metal-binding</keyword>
<dbReference type="InterPro" id="IPR024654">
    <property type="entry name" value="Calcineurin-like_PHP_lpxH"/>
</dbReference>